<evidence type="ECO:0000259" key="1">
    <source>
        <dbReference type="Pfam" id="PF02627"/>
    </source>
</evidence>
<dbReference type="GO" id="GO:0051920">
    <property type="term" value="F:peroxiredoxin activity"/>
    <property type="evidence" value="ECO:0007669"/>
    <property type="project" value="InterPro"/>
</dbReference>
<gene>
    <name evidence="2" type="ORF">METZ01_LOCUS291644</name>
</gene>
<protein>
    <recommendedName>
        <fullName evidence="1">Carboxymuconolactone decarboxylase-like domain-containing protein</fullName>
    </recommendedName>
</protein>
<feature type="non-terminal residue" evidence="2">
    <location>
        <position position="153"/>
    </location>
</feature>
<proteinExistence type="predicted"/>
<dbReference type="Pfam" id="PF02627">
    <property type="entry name" value="CMD"/>
    <property type="match status" value="1"/>
</dbReference>
<evidence type="ECO:0000313" key="2">
    <source>
        <dbReference type="EMBL" id="SVC38790.1"/>
    </source>
</evidence>
<dbReference type="InterPro" id="IPR003779">
    <property type="entry name" value="CMD-like"/>
</dbReference>
<sequence length="153" mass="17400">MSKPAAKLTEEKKPFIPYVEEEDFSNELMEILTPYKERMGFIPNALKLYMHRPEISKALWTLNNNVMRDPTSTLDQELKRKLAATASKINGCTYCTSHHCSVLQNDDDGEAEGWGLDDAELNELLKDPKPKNEFEKACFDYVQSASSNPNQVP</sequence>
<dbReference type="PANTHER" id="PTHR35446">
    <property type="entry name" value="SI:CH211-175M2.5"/>
    <property type="match status" value="1"/>
</dbReference>
<dbReference type="PANTHER" id="PTHR35446:SF2">
    <property type="entry name" value="CARBOXYMUCONOLACTONE DECARBOXYLASE-LIKE DOMAIN-CONTAINING PROTEIN"/>
    <property type="match status" value="1"/>
</dbReference>
<dbReference type="InterPro" id="IPR029032">
    <property type="entry name" value="AhpD-like"/>
</dbReference>
<dbReference type="EMBL" id="UINC01088503">
    <property type="protein sequence ID" value="SVC38790.1"/>
    <property type="molecule type" value="Genomic_DNA"/>
</dbReference>
<dbReference type="AlphaFoldDB" id="A0A382LQ97"/>
<organism evidence="2">
    <name type="scientific">marine metagenome</name>
    <dbReference type="NCBI Taxonomy" id="408172"/>
    <lineage>
        <taxon>unclassified sequences</taxon>
        <taxon>metagenomes</taxon>
        <taxon>ecological metagenomes</taxon>
    </lineage>
</organism>
<reference evidence="2" key="1">
    <citation type="submission" date="2018-05" db="EMBL/GenBank/DDBJ databases">
        <authorList>
            <person name="Lanie J.A."/>
            <person name="Ng W.-L."/>
            <person name="Kazmierczak K.M."/>
            <person name="Andrzejewski T.M."/>
            <person name="Davidsen T.M."/>
            <person name="Wayne K.J."/>
            <person name="Tettelin H."/>
            <person name="Glass J.I."/>
            <person name="Rusch D."/>
            <person name="Podicherti R."/>
            <person name="Tsui H.-C.T."/>
            <person name="Winkler M.E."/>
        </authorList>
    </citation>
    <scope>NUCLEOTIDE SEQUENCE</scope>
</reference>
<dbReference type="SUPFAM" id="SSF69118">
    <property type="entry name" value="AhpD-like"/>
    <property type="match status" value="1"/>
</dbReference>
<name>A0A382LQ97_9ZZZZ</name>
<feature type="domain" description="Carboxymuconolactone decarboxylase-like" evidence="1">
    <location>
        <begin position="53"/>
        <end position="103"/>
    </location>
</feature>
<accession>A0A382LQ97</accession>
<dbReference type="Gene3D" id="1.20.1290.10">
    <property type="entry name" value="AhpD-like"/>
    <property type="match status" value="1"/>
</dbReference>